<dbReference type="GO" id="GO:0016740">
    <property type="term" value="F:transferase activity"/>
    <property type="evidence" value="ECO:0007669"/>
    <property type="project" value="UniProtKB-KW"/>
</dbReference>
<dbReference type="PANTHER" id="PTHR43685:SF11">
    <property type="entry name" value="GLYCOSYLTRANSFERASE TAGX-RELATED"/>
    <property type="match status" value="1"/>
</dbReference>
<name>A0A3E1NIN9_9BACT</name>
<comment type="caution">
    <text evidence="2">The sequence shown here is derived from an EMBL/GenBank/DDBJ whole genome shotgun (WGS) entry which is preliminary data.</text>
</comment>
<evidence type="ECO:0000259" key="1">
    <source>
        <dbReference type="Pfam" id="PF00535"/>
    </source>
</evidence>
<dbReference type="PANTHER" id="PTHR43685">
    <property type="entry name" value="GLYCOSYLTRANSFERASE"/>
    <property type="match status" value="1"/>
</dbReference>
<dbReference type="EMBL" id="QTJU01000004">
    <property type="protein sequence ID" value="RFM27816.1"/>
    <property type="molecule type" value="Genomic_DNA"/>
</dbReference>
<dbReference type="AlphaFoldDB" id="A0A3E1NIN9"/>
<dbReference type="Gene3D" id="3.90.550.10">
    <property type="entry name" value="Spore Coat Polysaccharide Biosynthesis Protein SpsA, Chain A"/>
    <property type="match status" value="1"/>
</dbReference>
<keyword evidence="3" id="KW-1185">Reference proteome</keyword>
<feature type="domain" description="Glycosyltransferase 2-like" evidence="1">
    <location>
        <begin position="15"/>
        <end position="133"/>
    </location>
</feature>
<dbReference type="OrthoDB" id="9788101at2"/>
<dbReference type="SUPFAM" id="SSF53448">
    <property type="entry name" value="Nucleotide-diphospho-sugar transferases"/>
    <property type="match status" value="1"/>
</dbReference>
<accession>A0A3E1NIN9</accession>
<dbReference type="InterPro" id="IPR029044">
    <property type="entry name" value="Nucleotide-diphossugar_trans"/>
</dbReference>
<gene>
    <name evidence="2" type="ORF">DXN05_14065</name>
</gene>
<sequence length="254" mass="28608">MTGETEQQAHAVLVSIVIATYNAADYLQGCLQSIADLSLPGIEVVIIDGGSTDATPAIAQSFTTLRMVWQSGPDAGIYDALNKGITAASGRWLHFLGADDRLLPGFATLFAQLKQPGTVYYGSSEAWYGKGERPSYVLLGGPFSRYRLAKYCMNHQCILYPAAVFARYRYNLRYRVFADYALNIQVWGDPQFKKQFVPVKVALYNMTGFSSVCDDLLFRQDKARLIRKHMGMLVYLRFMLKRYKKKREGATDFQ</sequence>
<dbReference type="InterPro" id="IPR001173">
    <property type="entry name" value="Glyco_trans_2-like"/>
</dbReference>
<protein>
    <submittedName>
        <fullName evidence="2">Glycosyltransferase</fullName>
    </submittedName>
</protein>
<evidence type="ECO:0000313" key="3">
    <source>
        <dbReference type="Proteomes" id="UP000261284"/>
    </source>
</evidence>
<dbReference type="RefSeq" id="WP_116847893.1">
    <property type="nucleotide sequence ID" value="NZ_QTJU01000004.1"/>
</dbReference>
<dbReference type="InterPro" id="IPR050834">
    <property type="entry name" value="Glycosyltransf_2"/>
</dbReference>
<organism evidence="2 3">
    <name type="scientific">Deminuibacter soli</name>
    <dbReference type="NCBI Taxonomy" id="2291815"/>
    <lineage>
        <taxon>Bacteria</taxon>
        <taxon>Pseudomonadati</taxon>
        <taxon>Bacteroidota</taxon>
        <taxon>Chitinophagia</taxon>
        <taxon>Chitinophagales</taxon>
        <taxon>Chitinophagaceae</taxon>
        <taxon>Deminuibacter</taxon>
    </lineage>
</organism>
<proteinExistence type="predicted"/>
<keyword evidence="2" id="KW-0808">Transferase</keyword>
<reference evidence="2 3" key="1">
    <citation type="submission" date="2018-08" db="EMBL/GenBank/DDBJ databases">
        <title>Chitinophagaceae sp. K23C18032701, a novel bacterium isolated from forest soil.</title>
        <authorList>
            <person name="Wang C."/>
        </authorList>
    </citation>
    <scope>NUCLEOTIDE SEQUENCE [LARGE SCALE GENOMIC DNA]</scope>
    <source>
        <strain evidence="2 3">K23C18032701</strain>
    </source>
</reference>
<evidence type="ECO:0000313" key="2">
    <source>
        <dbReference type="EMBL" id="RFM27816.1"/>
    </source>
</evidence>
<dbReference type="Proteomes" id="UP000261284">
    <property type="component" value="Unassembled WGS sequence"/>
</dbReference>
<dbReference type="Pfam" id="PF00535">
    <property type="entry name" value="Glycos_transf_2"/>
    <property type="match status" value="1"/>
</dbReference>